<dbReference type="AlphaFoldDB" id="A0A239PXR3"/>
<evidence type="ECO:0000256" key="4">
    <source>
        <dbReference type="ARBA" id="ARBA00022989"/>
    </source>
</evidence>
<dbReference type="OrthoDB" id="9804152at2"/>
<evidence type="ECO:0000256" key="3">
    <source>
        <dbReference type="ARBA" id="ARBA00022692"/>
    </source>
</evidence>
<comment type="similarity">
    <text evidence="2">Belongs to the LemA family.</text>
</comment>
<evidence type="ECO:0000256" key="5">
    <source>
        <dbReference type="ARBA" id="ARBA00023136"/>
    </source>
</evidence>
<dbReference type="RefSeq" id="WP_089412985.1">
    <property type="nucleotide sequence ID" value="NZ_FZQA01000007.1"/>
</dbReference>
<keyword evidence="8" id="KW-1185">Reference proteome</keyword>
<dbReference type="Gene3D" id="1.20.1440.20">
    <property type="entry name" value="LemA-like domain"/>
    <property type="match status" value="1"/>
</dbReference>
<dbReference type="GO" id="GO:0016020">
    <property type="term" value="C:membrane"/>
    <property type="evidence" value="ECO:0007669"/>
    <property type="project" value="UniProtKB-SubCell"/>
</dbReference>
<protein>
    <submittedName>
        <fullName evidence="7">LemA protein</fullName>
    </submittedName>
</protein>
<evidence type="ECO:0000313" key="8">
    <source>
        <dbReference type="Proteomes" id="UP000198346"/>
    </source>
</evidence>
<accession>A0A239PXR3</accession>
<name>A0A239PXR3_9PROT</name>
<keyword evidence="4 6" id="KW-1133">Transmembrane helix</keyword>
<dbReference type="Pfam" id="PF04011">
    <property type="entry name" value="LemA"/>
    <property type="match status" value="1"/>
</dbReference>
<dbReference type="InterPro" id="IPR007156">
    <property type="entry name" value="MamQ_LemA"/>
</dbReference>
<evidence type="ECO:0000256" key="6">
    <source>
        <dbReference type="SAM" id="Phobius"/>
    </source>
</evidence>
<evidence type="ECO:0000313" key="7">
    <source>
        <dbReference type="EMBL" id="SNT75099.1"/>
    </source>
</evidence>
<evidence type="ECO:0000256" key="1">
    <source>
        <dbReference type="ARBA" id="ARBA00004167"/>
    </source>
</evidence>
<keyword evidence="5 6" id="KW-0472">Membrane</keyword>
<keyword evidence="3 6" id="KW-0812">Transmembrane</keyword>
<feature type="transmembrane region" description="Helical" evidence="6">
    <location>
        <begin position="6"/>
        <end position="25"/>
    </location>
</feature>
<dbReference type="InterPro" id="IPR023353">
    <property type="entry name" value="LemA-like_dom_sf"/>
</dbReference>
<organism evidence="7 8">
    <name type="scientific">Amphiplicatus metriothermophilus</name>
    <dbReference type="NCBI Taxonomy" id="1519374"/>
    <lineage>
        <taxon>Bacteria</taxon>
        <taxon>Pseudomonadati</taxon>
        <taxon>Pseudomonadota</taxon>
        <taxon>Alphaproteobacteria</taxon>
        <taxon>Parvularculales</taxon>
        <taxon>Parvularculaceae</taxon>
        <taxon>Amphiplicatus</taxon>
    </lineage>
</organism>
<reference evidence="7 8" key="1">
    <citation type="submission" date="2017-07" db="EMBL/GenBank/DDBJ databases">
        <authorList>
            <person name="Sun Z.S."/>
            <person name="Albrecht U."/>
            <person name="Echele G."/>
            <person name="Lee C.C."/>
        </authorList>
    </citation>
    <scope>NUCLEOTIDE SEQUENCE [LARGE SCALE GENOMIC DNA]</scope>
    <source>
        <strain evidence="7 8">CGMCC 1.12710</strain>
    </source>
</reference>
<dbReference type="SUPFAM" id="SSF140478">
    <property type="entry name" value="LemA-like"/>
    <property type="match status" value="1"/>
</dbReference>
<dbReference type="PANTHER" id="PTHR34478">
    <property type="entry name" value="PROTEIN LEMA"/>
    <property type="match status" value="1"/>
</dbReference>
<comment type="subcellular location">
    <subcellularLocation>
        <location evidence="1">Membrane</location>
        <topology evidence="1">Single-pass membrane protein</topology>
    </subcellularLocation>
</comment>
<proteinExistence type="inferred from homology"/>
<gene>
    <name evidence="7" type="ORF">SAMN06297382_2541</name>
</gene>
<evidence type="ECO:0000256" key="2">
    <source>
        <dbReference type="ARBA" id="ARBA00008854"/>
    </source>
</evidence>
<dbReference type="EMBL" id="FZQA01000007">
    <property type="protein sequence ID" value="SNT75099.1"/>
    <property type="molecule type" value="Genomic_DNA"/>
</dbReference>
<sequence length="187" mass="20412">MSGLMIVLGVIAVLVLFAVVIYNRIVALNQRADQAFADVDVQLRQRHDLIPNLVETVKGYAGHERQTLEEVIQARNAAAAAHGPAAQGEAEGALTAALGRLFALAEAYPDLKANTNFLELQRELADVENKIAAARRFFNNAVQEFNTIIQQIPGNFIAPMGGFKPRAFFEIPESSRAQLEAAPEVKF</sequence>
<dbReference type="PANTHER" id="PTHR34478:SF1">
    <property type="entry name" value="PROTEIN LEMA"/>
    <property type="match status" value="1"/>
</dbReference>
<dbReference type="Proteomes" id="UP000198346">
    <property type="component" value="Unassembled WGS sequence"/>
</dbReference>